<keyword evidence="6 8" id="KW-1133">Transmembrane helix</keyword>
<feature type="domain" description="ABC transmembrane type-1" evidence="9">
    <location>
        <begin position="65"/>
        <end position="272"/>
    </location>
</feature>
<comment type="similarity">
    <text evidence="2">Belongs to the binding-protein-dependent transport system permease family. CysTW subfamily.</text>
</comment>
<dbReference type="GO" id="GO:0005886">
    <property type="term" value="C:plasma membrane"/>
    <property type="evidence" value="ECO:0007669"/>
    <property type="project" value="UniProtKB-SubCell"/>
</dbReference>
<evidence type="ECO:0000256" key="8">
    <source>
        <dbReference type="RuleBase" id="RU363032"/>
    </source>
</evidence>
<evidence type="ECO:0000313" key="11">
    <source>
        <dbReference type="Proteomes" id="UP000708298"/>
    </source>
</evidence>
<keyword evidence="7 8" id="KW-0472">Membrane</keyword>
<feature type="transmembrane region" description="Helical" evidence="8">
    <location>
        <begin position="253"/>
        <end position="272"/>
    </location>
</feature>
<dbReference type="InterPro" id="IPR000515">
    <property type="entry name" value="MetI-like"/>
</dbReference>
<dbReference type="GO" id="GO:0055085">
    <property type="term" value="P:transmembrane transport"/>
    <property type="evidence" value="ECO:0007669"/>
    <property type="project" value="InterPro"/>
</dbReference>
<feature type="transmembrane region" description="Helical" evidence="8">
    <location>
        <begin position="12"/>
        <end position="33"/>
    </location>
</feature>
<evidence type="ECO:0000256" key="5">
    <source>
        <dbReference type="ARBA" id="ARBA00022692"/>
    </source>
</evidence>
<evidence type="ECO:0000259" key="9">
    <source>
        <dbReference type="PROSITE" id="PS50928"/>
    </source>
</evidence>
<dbReference type="Proteomes" id="UP000708298">
    <property type="component" value="Unassembled WGS sequence"/>
</dbReference>
<dbReference type="PANTHER" id="PTHR42929:SF1">
    <property type="entry name" value="INNER MEMBRANE ABC TRANSPORTER PERMEASE PROTEIN YDCU-RELATED"/>
    <property type="match status" value="1"/>
</dbReference>
<dbReference type="RefSeq" id="WP_227319426.1">
    <property type="nucleotide sequence ID" value="NZ_JAESVB010000001.1"/>
</dbReference>
<evidence type="ECO:0000313" key="10">
    <source>
        <dbReference type="EMBL" id="MCB8873743.1"/>
    </source>
</evidence>
<evidence type="ECO:0000256" key="7">
    <source>
        <dbReference type="ARBA" id="ARBA00023136"/>
    </source>
</evidence>
<dbReference type="CDD" id="cd06261">
    <property type="entry name" value="TM_PBP2"/>
    <property type="match status" value="1"/>
</dbReference>
<protein>
    <submittedName>
        <fullName evidence="10">ABC transporter permease</fullName>
    </submittedName>
</protein>
<keyword evidence="5 8" id="KW-0812">Transmembrane</keyword>
<accession>A0A963YN70</accession>
<keyword evidence="4" id="KW-1003">Cell membrane</keyword>
<feature type="transmembrane region" description="Helical" evidence="8">
    <location>
        <begin position="64"/>
        <end position="88"/>
    </location>
</feature>
<dbReference type="Pfam" id="PF00528">
    <property type="entry name" value="BPD_transp_1"/>
    <property type="match status" value="1"/>
</dbReference>
<name>A0A963YN70_9PROT</name>
<feature type="transmembrane region" description="Helical" evidence="8">
    <location>
        <begin position="153"/>
        <end position="174"/>
    </location>
</feature>
<proteinExistence type="inferred from homology"/>
<evidence type="ECO:0000256" key="2">
    <source>
        <dbReference type="ARBA" id="ARBA00007069"/>
    </source>
</evidence>
<comment type="caution">
    <text evidence="10">The sequence shown here is derived from an EMBL/GenBank/DDBJ whole genome shotgun (WGS) entry which is preliminary data.</text>
</comment>
<comment type="subcellular location">
    <subcellularLocation>
        <location evidence="1 8">Cell membrane</location>
        <topology evidence="1 8">Multi-pass membrane protein</topology>
    </subcellularLocation>
</comment>
<dbReference type="AlphaFoldDB" id="A0A963YN70"/>
<dbReference type="PANTHER" id="PTHR42929">
    <property type="entry name" value="INNER MEMBRANE ABC TRANSPORTER PERMEASE PROTEIN YDCU-RELATED-RELATED"/>
    <property type="match status" value="1"/>
</dbReference>
<sequence length="283" mass="30462">MRRRSPFEYWVNLPAGLIALTGVLFALGLVLVMSLRVNDGDLLAAAFTTSNFTDALTDPLFFKIFLRSIVIAGLAAAATVGLAYPAAYFITFFGGAHRSLWLTLITLPFWTSYLLRVFAWRVILGYNGILNSGLMAIHFPGAPFTSLLYNPKAVVITLSHAYAAFAILPIYVSLSAIDKKLAEAGLDLGAAPFTVFRRIILPLSLPGVIAAFVLVFVPTLGDYATPILVGGPSSTMLGNLIQDQFGEAANWPGGAAMAVIVMATLGLVYGLSRFGRRLWIKRA</sequence>
<dbReference type="Gene3D" id="1.10.3720.10">
    <property type="entry name" value="MetI-like"/>
    <property type="match status" value="1"/>
</dbReference>
<organism evidence="10 11">
    <name type="scientific">Acidisoma silvae</name>
    <dbReference type="NCBI Taxonomy" id="2802396"/>
    <lineage>
        <taxon>Bacteria</taxon>
        <taxon>Pseudomonadati</taxon>
        <taxon>Pseudomonadota</taxon>
        <taxon>Alphaproteobacteria</taxon>
        <taxon>Acetobacterales</taxon>
        <taxon>Acidocellaceae</taxon>
        <taxon>Acidisoma</taxon>
    </lineage>
</organism>
<feature type="transmembrane region" description="Helical" evidence="8">
    <location>
        <begin position="195"/>
        <end position="217"/>
    </location>
</feature>
<gene>
    <name evidence="10" type="ORF">ASILVAE211_01015</name>
</gene>
<keyword evidence="11" id="KW-1185">Reference proteome</keyword>
<evidence type="ECO:0000256" key="4">
    <source>
        <dbReference type="ARBA" id="ARBA00022475"/>
    </source>
</evidence>
<reference evidence="10" key="2">
    <citation type="submission" date="2021-01" db="EMBL/GenBank/DDBJ databases">
        <authorList>
            <person name="Mieszkin S."/>
            <person name="Pouder E."/>
            <person name="Alain K."/>
        </authorList>
    </citation>
    <scope>NUCLEOTIDE SEQUENCE</scope>
    <source>
        <strain evidence="10">HW T2.11</strain>
    </source>
</reference>
<evidence type="ECO:0000256" key="1">
    <source>
        <dbReference type="ARBA" id="ARBA00004651"/>
    </source>
</evidence>
<dbReference type="EMBL" id="JAESVB010000001">
    <property type="protein sequence ID" value="MCB8873743.1"/>
    <property type="molecule type" value="Genomic_DNA"/>
</dbReference>
<dbReference type="PROSITE" id="PS50928">
    <property type="entry name" value="ABC_TM1"/>
    <property type="match status" value="1"/>
</dbReference>
<keyword evidence="3 8" id="KW-0813">Transport</keyword>
<evidence type="ECO:0000256" key="6">
    <source>
        <dbReference type="ARBA" id="ARBA00022989"/>
    </source>
</evidence>
<evidence type="ECO:0000256" key="3">
    <source>
        <dbReference type="ARBA" id="ARBA00022448"/>
    </source>
</evidence>
<dbReference type="InterPro" id="IPR035906">
    <property type="entry name" value="MetI-like_sf"/>
</dbReference>
<reference evidence="10" key="1">
    <citation type="journal article" date="2021" name="Microorganisms">
        <title>Acidisoma silvae sp. nov. and Acidisomacellulosilytica sp. nov., Two Acidophilic Bacteria Isolated from Decaying Wood, Hydrolyzing Cellulose and Producing Poly-3-hydroxybutyrate.</title>
        <authorList>
            <person name="Mieszkin S."/>
            <person name="Pouder E."/>
            <person name="Uroz S."/>
            <person name="Simon-Colin C."/>
            <person name="Alain K."/>
        </authorList>
    </citation>
    <scope>NUCLEOTIDE SEQUENCE</scope>
    <source>
        <strain evidence="10">HW T2.11</strain>
    </source>
</reference>
<dbReference type="SUPFAM" id="SSF161098">
    <property type="entry name" value="MetI-like"/>
    <property type="match status" value="1"/>
</dbReference>